<dbReference type="PANTHER" id="PTHR11358:SF26">
    <property type="entry name" value="GUANIDINO ACID HYDROLASE, MITOCHONDRIAL"/>
    <property type="match status" value="1"/>
</dbReference>
<name>A0A382TPV1_9ZZZZ</name>
<dbReference type="EMBL" id="UINC01138271">
    <property type="protein sequence ID" value="SVD24114.1"/>
    <property type="molecule type" value="Genomic_DNA"/>
</dbReference>
<keyword evidence="2" id="KW-0479">Metal-binding</keyword>
<sequence length="224" mass="25348">MNQNKNNIIYNGTTIVIGIPFDDHSSFLKGAFKGPEAIRTALYSESTNLATESGVDLGSNNKWQDIGNIDITNNAKAFVLIEKVYNEYLNQGARIITLGGDHSITLPIIRSYSHSMKKIDILQLDAHPDLYDELNGDRESHGCPFARIMEENLVERLVQVGIRTMNPHQQKQSERFRTEVIPMRDWHRDMNFKFSNPVYLSIDMDCLDPGFAPGISHYEPGGFT</sequence>
<evidence type="ECO:0000256" key="2">
    <source>
        <dbReference type="ARBA" id="ARBA00022723"/>
    </source>
</evidence>
<dbReference type="PROSITE" id="PS51409">
    <property type="entry name" value="ARGINASE_2"/>
    <property type="match status" value="1"/>
</dbReference>
<dbReference type="InterPro" id="IPR023696">
    <property type="entry name" value="Ureohydrolase_dom_sf"/>
</dbReference>
<reference evidence="4" key="1">
    <citation type="submission" date="2018-05" db="EMBL/GenBank/DDBJ databases">
        <authorList>
            <person name="Lanie J.A."/>
            <person name="Ng W.-L."/>
            <person name="Kazmierczak K.M."/>
            <person name="Andrzejewski T.M."/>
            <person name="Davidsen T.M."/>
            <person name="Wayne K.J."/>
            <person name="Tettelin H."/>
            <person name="Glass J.I."/>
            <person name="Rusch D."/>
            <person name="Podicherti R."/>
            <person name="Tsui H.-C.T."/>
            <person name="Winkler M.E."/>
        </authorList>
    </citation>
    <scope>NUCLEOTIDE SEQUENCE</scope>
</reference>
<accession>A0A382TPV1</accession>
<dbReference type="PROSITE" id="PS01053">
    <property type="entry name" value="ARGINASE_1"/>
    <property type="match status" value="1"/>
</dbReference>
<comment type="similarity">
    <text evidence="1">Belongs to the arginase family. Agmatinase subfamily.</text>
</comment>
<dbReference type="InterPro" id="IPR020855">
    <property type="entry name" value="Ureohydrolase_Mn_BS"/>
</dbReference>
<evidence type="ECO:0000256" key="3">
    <source>
        <dbReference type="ARBA" id="ARBA00022801"/>
    </source>
</evidence>
<dbReference type="PIRSF" id="PIRSF036979">
    <property type="entry name" value="Arginase"/>
    <property type="match status" value="1"/>
</dbReference>
<dbReference type="PANTHER" id="PTHR11358">
    <property type="entry name" value="ARGINASE/AGMATINASE"/>
    <property type="match status" value="1"/>
</dbReference>
<evidence type="ECO:0000256" key="1">
    <source>
        <dbReference type="ARBA" id="ARBA00009227"/>
    </source>
</evidence>
<dbReference type="GO" id="GO:0033389">
    <property type="term" value="P:putrescine biosynthetic process from arginine, via agmatine"/>
    <property type="evidence" value="ECO:0007669"/>
    <property type="project" value="TreeGrafter"/>
</dbReference>
<dbReference type="Gene3D" id="3.40.800.10">
    <property type="entry name" value="Ureohydrolase domain"/>
    <property type="match status" value="1"/>
</dbReference>
<protein>
    <recommendedName>
        <fullName evidence="5">Agmatinase</fullName>
    </recommendedName>
</protein>
<dbReference type="InterPro" id="IPR006035">
    <property type="entry name" value="Ureohydrolase"/>
</dbReference>
<organism evidence="4">
    <name type="scientific">marine metagenome</name>
    <dbReference type="NCBI Taxonomy" id="408172"/>
    <lineage>
        <taxon>unclassified sequences</taxon>
        <taxon>metagenomes</taxon>
        <taxon>ecological metagenomes</taxon>
    </lineage>
</organism>
<dbReference type="Pfam" id="PF00491">
    <property type="entry name" value="Arginase"/>
    <property type="match status" value="1"/>
</dbReference>
<dbReference type="SUPFAM" id="SSF52768">
    <property type="entry name" value="Arginase/deacetylase"/>
    <property type="match status" value="1"/>
</dbReference>
<evidence type="ECO:0000313" key="4">
    <source>
        <dbReference type="EMBL" id="SVD24114.1"/>
    </source>
</evidence>
<evidence type="ECO:0008006" key="5">
    <source>
        <dbReference type="Google" id="ProtNLM"/>
    </source>
</evidence>
<dbReference type="GO" id="GO:0008783">
    <property type="term" value="F:agmatinase activity"/>
    <property type="evidence" value="ECO:0007669"/>
    <property type="project" value="TreeGrafter"/>
</dbReference>
<feature type="non-terminal residue" evidence="4">
    <location>
        <position position="224"/>
    </location>
</feature>
<proteinExistence type="inferred from homology"/>
<dbReference type="AlphaFoldDB" id="A0A382TPV1"/>
<keyword evidence="3" id="KW-0378">Hydrolase</keyword>
<dbReference type="GO" id="GO:0046872">
    <property type="term" value="F:metal ion binding"/>
    <property type="evidence" value="ECO:0007669"/>
    <property type="project" value="UniProtKB-KW"/>
</dbReference>
<gene>
    <name evidence="4" type="ORF">METZ01_LOCUS376968</name>
</gene>